<evidence type="ECO:0000256" key="1">
    <source>
        <dbReference type="SAM" id="MobiDB-lite"/>
    </source>
</evidence>
<feature type="region of interest" description="Disordered" evidence="1">
    <location>
        <begin position="1"/>
        <end position="67"/>
    </location>
</feature>
<reference evidence="2 3" key="1">
    <citation type="journal article" date="2015" name="BMC Genomics">
        <title>Insights from the genome of Ophiocordyceps polyrhachis-furcata to pathogenicity and host specificity in insect fungi.</title>
        <authorList>
            <person name="Wichadakul D."/>
            <person name="Kobmoo N."/>
            <person name="Ingsriswang S."/>
            <person name="Tangphatsornruang S."/>
            <person name="Chantasingh D."/>
            <person name="Luangsa-ard J.J."/>
            <person name="Eurwilaichitr L."/>
        </authorList>
    </citation>
    <scope>NUCLEOTIDE SEQUENCE [LARGE SCALE GENOMIC DNA]</scope>
    <source>
        <strain evidence="2 3">BCC 54312</strain>
    </source>
</reference>
<accession>A0A367LME3</accession>
<evidence type="ECO:0000313" key="3">
    <source>
        <dbReference type="Proteomes" id="UP000253664"/>
    </source>
</evidence>
<dbReference type="EMBL" id="LKCN02000002">
    <property type="protein sequence ID" value="RCI15579.1"/>
    <property type="molecule type" value="Genomic_DNA"/>
</dbReference>
<name>A0A367LME3_9HYPO</name>
<evidence type="ECO:0000313" key="2">
    <source>
        <dbReference type="EMBL" id="RCI15579.1"/>
    </source>
</evidence>
<organism evidence="2 3">
    <name type="scientific">Ophiocordyceps polyrhachis-furcata BCC 54312</name>
    <dbReference type="NCBI Taxonomy" id="1330021"/>
    <lineage>
        <taxon>Eukaryota</taxon>
        <taxon>Fungi</taxon>
        <taxon>Dikarya</taxon>
        <taxon>Ascomycota</taxon>
        <taxon>Pezizomycotina</taxon>
        <taxon>Sordariomycetes</taxon>
        <taxon>Hypocreomycetidae</taxon>
        <taxon>Hypocreales</taxon>
        <taxon>Ophiocordycipitaceae</taxon>
        <taxon>Ophiocordyceps</taxon>
    </lineage>
</organism>
<dbReference type="AlphaFoldDB" id="A0A367LME3"/>
<protein>
    <submittedName>
        <fullName evidence="2">Uncharacterized protein</fullName>
    </submittedName>
</protein>
<gene>
    <name evidence="2" type="ORF">L249_3604</name>
</gene>
<sequence>MSGKKGGGRGSSLQRSSGTKGGKEGGGETVCQVKTARTKGKEEEEEEEEEEETAAWALSPLSLSPVS</sequence>
<feature type="compositionally biased region" description="Gly residues" evidence="1">
    <location>
        <begin position="1"/>
        <end position="10"/>
    </location>
</feature>
<dbReference type="Proteomes" id="UP000253664">
    <property type="component" value="Unassembled WGS sequence"/>
</dbReference>
<comment type="caution">
    <text evidence="2">The sequence shown here is derived from an EMBL/GenBank/DDBJ whole genome shotgun (WGS) entry which is preliminary data.</text>
</comment>
<keyword evidence="3" id="KW-1185">Reference proteome</keyword>
<feature type="compositionally biased region" description="Acidic residues" evidence="1">
    <location>
        <begin position="43"/>
        <end position="53"/>
    </location>
</feature>
<proteinExistence type="predicted"/>